<sequence length="839" mass="91310">MAPPRDNTAADTTAQDPEASLAQFVAGYRPLPGVVDEMMDAGGAVRAHWRPLLSQFAALGAEEISRRFAAADRYLHDSGVFYRVYEDPAGAERPWPLSHVPLIIDPTEWKALEEGLIQRAGLLEAVLADSYGAGDLTRDGRLPAALVAGNPEFLRPLVGVEPPGGSHLRFYAVDVGRGPDGRWWVLGDRAQAPSGAGYAIENRLALSRAMPDVYSKTRVERVAPFFQAFQAELFEYNRQDDARVCLLTPGPLNETYFEHAFLARYLGLLLVEGEDLIARDDGVFIRTISGLRRTEVLLRRIDADFADPLELNAASRLGVAGLVQAVRDGKVVIANALGAGFVEARALLAFLPALAPHVLGEELKLPNVATWWLGRDDVRKDILKRLNEVVIAPAFGAQMTDLRLGTGVLGARLTDDERAILMQALDDRRIDYVAQEAVTLSTTPVWRDGRLQPRPFTLRLFLARTRDGWQVMPGGFVRIAENADARAVSLQRGDLTADAWVLTEGPVSTVTMLPAPEQVTIQRMTGMLPSRAADNLFWVGRYMERAESTLRVTRALLGRVADGSDATGPLVSSIASLLQGWSAATLDPAFSPPNLVARSVLMNPDFPGALPRLAGAARNAASVIRERFSPDAWRAVADLVSLIGTPLPNGQSESAMIERVEAALRITASFSGLAQENMTQLAGWRFLELGRRIERALNTCRFVRTFGDKASPGGSLDVLLELADSQLTYRQRYVMIAALAPVIDLVMFDPSNPRSVAFQLDRIEAHLAALPNREVAGRLSPVRQIAATLATRLRTADAASIAASEIVGIETELMKLSETIASTYLTHSERLQSGWSGAS</sequence>
<dbReference type="InterPro" id="IPR025841">
    <property type="entry name" value="CP_ATPgrasp_2"/>
</dbReference>
<dbReference type="RefSeq" id="WP_115515799.1">
    <property type="nucleotide sequence ID" value="NZ_QRGO01000001.1"/>
</dbReference>
<reference evidence="4" key="1">
    <citation type="submission" date="2018-08" db="EMBL/GenBank/DDBJ databases">
        <authorList>
            <person name="Kim S.-J."/>
            <person name="Jung G.-Y."/>
        </authorList>
    </citation>
    <scope>NUCLEOTIDE SEQUENCE [LARGE SCALE GENOMIC DNA]</scope>
    <source>
        <strain evidence="4">GY_H</strain>
    </source>
</reference>
<dbReference type="Proteomes" id="UP000263993">
    <property type="component" value="Unassembled WGS sequence"/>
</dbReference>
<comment type="caution">
    <text evidence="3">The sequence shown here is derived from an EMBL/GenBank/DDBJ whole genome shotgun (WGS) entry which is preliminary data.</text>
</comment>
<dbReference type="PANTHER" id="PTHR34595:SF2">
    <property type="entry name" value="BLR2978 PROTEIN"/>
    <property type="match status" value="1"/>
</dbReference>
<dbReference type="PANTHER" id="PTHR34595">
    <property type="entry name" value="BLR5612 PROTEIN"/>
    <property type="match status" value="1"/>
</dbReference>
<accession>A0A371B888</accession>
<organism evidence="3 4">
    <name type="scientific">Undibacter mobilis</name>
    <dbReference type="NCBI Taxonomy" id="2292256"/>
    <lineage>
        <taxon>Bacteria</taxon>
        <taxon>Pseudomonadati</taxon>
        <taxon>Pseudomonadota</taxon>
        <taxon>Alphaproteobacteria</taxon>
        <taxon>Hyphomicrobiales</taxon>
        <taxon>Nitrobacteraceae</taxon>
        <taxon>Undibacter</taxon>
    </lineage>
</organism>
<gene>
    <name evidence="3" type="ORF">DXH78_03735</name>
</gene>
<evidence type="ECO:0000259" key="1">
    <source>
        <dbReference type="Pfam" id="PF04168"/>
    </source>
</evidence>
<name>A0A371B888_9BRAD</name>
<proteinExistence type="predicted"/>
<feature type="domain" description="DUF403" evidence="1">
    <location>
        <begin position="528"/>
        <end position="825"/>
    </location>
</feature>
<dbReference type="InterPro" id="IPR007296">
    <property type="entry name" value="DUF403"/>
</dbReference>
<keyword evidence="4" id="KW-1185">Reference proteome</keyword>
<dbReference type="Pfam" id="PF04168">
    <property type="entry name" value="Alpha-E"/>
    <property type="match status" value="1"/>
</dbReference>
<evidence type="ECO:0000259" key="2">
    <source>
        <dbReference type="Pfam" id="PF14403"/>
    </source>
</evidence>
<evidence type="ECO:0000313" key="3">
    <source>
        <dbReference type="EMBL" id="RDV03774.1"/>
    </source>
</evidence>
<protein>
    <submittedName>
        <fullName evidence="3">Uncharacterized protein</fullName>
    </submittedName>
</protein>
<feature type="domain" description="Circularly permuted ATP-grasp type 2" evidence="2">
    <location>
        <begin position="101"/>
        <end position="480"/>
    </location>
</feature>
<dbReference type="EMBL" id="QRGO01000001">
    <property type="protein sequence ID" value="RDV03774.1"/>
    <property type="molecule type" value="Genomic_DNA"/>
</dbReference>
<dbReference type="Gene3D" id="3.40.50.11290">
    <property type="match status" value="1"/>
</dbReference>
<evidence type="ECO:0000313" key="4">
    <source>
        <dbReference type="Proteomes" id="UP000263993"/>
    </source>
</evidence>
<dbReference type="InterPro" id="IPR051680">
    <property type="entry name" value="ATP-dep_Glu-Cys_Ligase-2"/>
</dbReference>
<dbReference type="SUPFAM" id="SSF56059">
    <property type="entry name" value="Glutathione synthetase ATP-binding domain-like"/>
    <property type="match status" value="1"/>
</dbReference>
<dbReference type="AlphaFoldDB" id="A0A371B888"/>
<dbReference type="Pfam" id="PF14403">
    <property type="entry name" value="CP_ATPgrasp_2"/>
    <property type="match status" value="1"/>
</dbReference>
<dbReference type="OrthoDB" id="9804079at2"/>